<dbReference type="EMBL" id="QWLA01000070">
    <property type="protein sequence ID" value="RIH83748.1"/>
    <property type="molecule type" value="Genomic_DNA"/>
</dbReference>
<keyword evidence="3" id="KW-1185">Reference proteome</keyword>
<protein>
    <recommendedName>
        <fullName evidence="1">DinB-like domain-containing protein</fullName>
    </recommendedName>
</protein>
<evidence type="ECO:0000259" key="1">
    <source>
        <dbReference type="Pfam" id="PF12867"/>
    </source>
</evidence>
<sequence>MNRLIQSQLELLKQTLNLRDEVLHSISDADLAYRLPGSPSLGELILELGTAEAAYARSFRDFILRFDMQAPAGLTTLAALRDWFAVLDEDLLDSLSELDDEDLERRIDRDGWSLPLEANFHVFREAVLIFAAKATLYLRALGKPLPKQLESWIG</sequence>
<dbReference type="SUPFAM" id="SSF109854">
    <property type="entry name" value="DinB/YfiT-like putative metalloenzymes"/>
    <property type="match status" value="1"/>
</dbReference>
<dbReference type="Pfam" id="PF12867">
    <property type="entry name" value="DinB_2"/>
    <property type="match status" value="1"/>
</dbReference>
<dbReference type="InterPro" id="IPR024775">
    <property type="entry name" value="DinB-like"/>
</dbReference>
<dbReference type="InterPro" id="IPR034660">
    <property type="entry name" value="DinB/YfiT-like"/>
</dbReference>
<evidence type="ECO:0000313" key="3">
    <source>
        <dbReference type="Proteomes" id="UP000265341"/>
    </source>
</evidence>
<gene>
    <name evidence="2" type="ORF">Mrose_02909</name>
</gene>
<comment type="caution">
    <text evidence="2">The sequence shown here is derived from an EMBL/GenBank/DDBJ whole genome shotgun (WGS) entry which is preliminary data.</text>
</comment>
<feature type="domain" description="DinB-like" evidence="1">
    <location>
        <begin position="12"/>
        <end position="110"/>
    </location>
</feature>
<dbReference type="AlphaFoldDB" id="A0A399EIG2"/>
<organism evidence="2 3">
    <name type="scientific">Calidithermus roseus</name>
    <dbReference type="NCBI Taxonomy" id="1644118"/>
    <lineage>
        <taxon>Bacteria</taxon>
        <taxon>Thermotogati</taxon>
        <taxon>Deinococcota</taxon>
        <taxon>Deinococci</taxon>
        <taxon>Thermales</taxon>
        <taxon>Thermaceae</taxon>
        <taxon>Calidithermus</taxon>
    </lineage>
</organism>
<reference evidence="2 3" key="1">
    <citation type="submission" date="2018-08" db="EMBL/GenBank/DDBJ databases">
        <title>Meiothermus roseus NBRC 110900 genome sequencing project.</title>
        <authorList>
            <person name="Da Costa M.S."/>
            <person name="Albuquerque L."/>
            <person name="Raposo P."/>
            <person name="Froufe H.J.C."/>
            <person name="Barroso C.S."/>
            <person name="Egas C."/>
        </authorList>
    </citation>
    <scope>NUCLEOTIDE SEQUENCE [LARGE SCALE GENOMIC DNA]</scope>
    <source>
        <strain evidence="2 3">NBRC 110900</strain>
    </source>
</reference>
<evidence type="ECO:0000313" key="2">
    <source>
        <dbReference type="EMBL" id="RIH83748.1"/>
    </source>
</evidence>
<name>A0A399EIG2_9DEIN</name>
<accession>A0A399EIG2</accession>
<dbReference type="Gene3D" id="1.20.120.450">
    <property type="entry name" value="dinb family like domain"/>
    <property type="match status" value="1"/>
</dbReference>
<proteinExistence type="predicted"/>
<dbReference type="Proteomes" id="UP000265341">
    <property type="component" value="Unassembled WGS sequence"/>
</dbReference>
<dbReference type="RefSeq" id="WP_182482845.1">
    <property type="nucleotide sequence ID" value="NZ_QWLA01000070.1"/>
</dbReference>